<feature type="transmembrane region" description="Helical" evidence="2">
    <location>
        <begin position="317"/>
        <end position="335"/>
    </location>
</feature>
<feature type="region of interest" description="Disordered" evidence="1">
    <location>
        <begin position="33"/>
        <end position="197"/>
    </location>
</feature>
<evidence type="ECO:0000313" key="6">
    <source>
        <dbReference type="Proteomes" id="UP000827721"/>
    </source>
</evidence>
<keyword evidence="6" id="KW-1185">Reference proteome</keyword>
<gene>
    <name evidence="5" type="ORF">JRO89_XS12G0255900</name>
</gene>
<keyword evidence="2" id="KW-0812">Transmembrane</keyword>
<feature type="compositionally biased region" description="Basic and acidic residues" evidence="1">
    <location>
        <begin position="181"/>
        <end position="193"/>
    </location>
</feature>
<evidence type="ECO:0000256" key="1">
    <source>
        <dbReference type="SAM" id="MobiDB-lite"/>
    </source>
</evidence>
<keyword evidence="3" id="KW-0732">Signal</keyword>
<evidence type="ECO:0000256" key="3">
    <source>
        <dbReference type="SAM" id="SignalP"/>
    </source>
</evidence>
<feature type="signal peptide" evidence="3">
    <location>
        <begin position="1"/>
        <end position="22"/>
    </location>
</feature>
<evidence type="ECO:0000313" key="5">
    <source>
        <dbReference type="EMBL" id="KAH7554673.1"/>
    </source>
</evidence>
<sequence length="416" mass="44476">MDKNGILAVVLLFLIVADVSDARFRDLAAAPTNEPATPVLDTNNKEDHKPIGADKSNETKSKEVELPNNSTQLDPKQLNDTDSKIPNLGTEGTDNGKNSSDTNSGSPPVETGTTDKDQNPKGSNSSDTRVMSPPPVNNTNADNEKKSKSSNSTDTTVSPTGSGMSPGDSNGGTNSTTSHGDGTKEKNNADERGSGSGVNETCMGLTNKCTLNTLVACIKHFDAGSGKLSVLVQNEGEKTLIVNLTISSAVENPTKQLNISKHQTQMINSLLAIGESPKVILNAENGECLLHMAPLESEENAFLHLPSYDKLVTPINGAYFLILSVLIFGGTWACCKFRKRKWHDGVPYQELEMALPESVSAATVESAEGWDQVWDDDWDEENSVKSPGGPRVGNISANGLTSRSSNRDGWENDWDS</sequence>
<feature type="compositionally biased region" description="Polar residues" evidence="1">
    <location>
        <begin position="90"/>
        <end position="106"/>
    </location>
</feature>
<reference evidence="5 6" key="1">
    <citation type="submission" date="2021-02" db="EMBL/GenBank/DDBJ databases">
        <title>Plant Genome Project.</title>
        <authorList>
            <person name="Zhang R.-G."/>
        </authorList>
    </citation>
    <scope>NUCLEOTIDE SEQUENCE [LARGE SCALE GENOMIC DNA]</scope>
    <source>
        <tissue evidence="5">Leaves</tissue>
    </source>
</reference>
<feature type="compositionally biased region" description="Polar residues" evidence="1">
    <location>
        <begin position="67"/>
        <end position="76"/>
    </location>
</feature>
<accession>A0ABQ8HDY0</accession>
<feature type="compositionally biased region" description="Polar residues" evidence="1">
    <location>
        <begin position="159"/>
        <end position="180"/>
    </location>
</feature>
<feature type="chain" id="PRO_5045710915" description="DUF7356 domain-containing protein" evidence="3">
    <location>
        <begin position="23"/>
        <end position="416"/>
    </location>
</feature>
<feature type="domain" description="DUF7356" evidence="4">
    <location>
        <begin position="196"/>
        <end position="294"/>
    </location>
</feature>
<organism evidence="5 6">
    <name type="scientific">Xanthoceras sorbifolium</name>
    <dbReference type="NCBI Taxonomy" id="99658"/>
    <lineage>
        <taxon>Eukaryota</taxon>
        <taxon>Viridiplantae</taxon>
        <taxon>Streptophyta</taxon>
        <taxon>Embryophyta</taxon>
        <taxon>Tracheophyta</taxon>
        <taxon>Spermatophyta</taxon>
        <taxon>Magnoliopsida</taxon>
        <taxon>eudicotyledons</taxon>
        <taxon>Gunneridae</taxon>
        <taxon>Pentapetalae</taxon>
        <taxon>rosids</taxon>
        <taxon>malvids</taxon>
        <taxon>Sapindales</taxon>
        <taxon>Sapindaceae</taxon>
        <taxon>Xanthoceroideae</taxon>
        <taxon>Xanthoceras</taxon>
    </lineage>
</organism>
<name>A0ABQ8HDY0_9ROSI</name>
<feature type="region of interest" description="Disordered" evidence="1">
    <location>
        <begin position="375"/>
        <end position="416"/>
    </location>
</feature>
<dbReference type="Pfam" id="PF24053">
    <property type="entry name" value="DUF7356"/>
    <property type="match status" value="1"/>
</dbReference>
<proteinExistence type="predicted"/>
<keyword evidence="2" id="KW-0472">Membrane</keyword>
<feature type="compositionally biased region" description="Polar residues" evidence="1">
    <location>
        <begin position="395"/>
        <end position="404"/>
    </location>
</feature>
<protein>
    <recommendedName>
        <fullName evidence="4">DUF7356 domain-containing protein</fullName>
    </recommendedName>
</protein>
<dbReference type="PANTHER" id="PTHR34200:SF2">
    <property type="entry name" value="TRANSMEMBRANE PROTEIN"/>
    <property type="match status" value="1"/>
</dbReference>
<dbReference type="InterPro" id="IPR055780">
    <property type="entry name" value="DUF7356"/>
</dbReference>
<feature type="compositionally biased region" description="Basic and acidic residues" evidence="1">
    <location>
        <begin position="43"/>
        <end position="65"/>
    </location>
</feature>
<comment type="caution">
    <text evidence="5">The sequence shown here is derived from an EMBL/GenBank/DDBJ whole genome shotgun (WGS) entry which is preliminary data.</text>
</comment>
<dbReference type="EMBL" id="JAFEMO010000012">
    <property type="protein sequence ID" value="KAH7554673.1"/>
    <property type="molecule type" value="Genomic_DNA"/>
</dbReference>
<evidence type="ECO:0000259" key="4">
    <source>
        <dbReference type="Pfam" id="PF24053"/>
    </source>
</evidence>
<dbReference type="Proteomes" id="UP000827721">
    <property type="component" value="Unassembled WGS sequence"/>
</dbReference>
<evidence type="ECO:0000256" key="2">
    <source>
        <dbReference type="SAM" id="Phobius"/>
    </source>
</evidence>
<dbReference type="PANTHER" id="PTHR34200">
    <property type="entry name" value="DENTIN SIALOPHOSPHOPROTEIN-LIKE ISOFORM X1"/>
    <property type="match status" value="1"/>
</dbReference>
<feature type="compositionally biased region" description="Low complexity" evidence="1">
    <location>
        <begin position="149"/>
        <end position="158"/>
    </location>
</feature>
<keyword evidence="2" id="KW-1133">Transmembrane helix</keyword>
<feature type="compositionally biased region" description="Polar residues" evidence="1">
    <location>
        <begin position="120"/>
        <end position="129"/>
    </location>
</feature>